<dbReference type="HOGENOM" id="CLU_1716233_0_0_1"/>
<protein>
    <submittedName>
        <fullName evidence="1">Uncharacterized protein</fullName>
    </submittedName>
</protein>
<proteinExistence type="predicted"/>
<keyword evidence="2" id="KW-1185">Reference proteome</keyword>
<evidence type="ECO:0000313" key="1">
    <source>
        <dbReference type="EnsemblPlants" id="ORUFI05G18830.1"/>
    </source>
</evidence>
<sequence>MAGGRVEAEQRRVEVERRRAVGRVTAGAKRSRGAVGGSGALAGRWAEQRRVPGTEWNIGAVGGAGACPQGTASIDPTALAAFPTRAFSSSVATAGGSRVAPMRLGLLLRLIGSLTSILFSATGTPQLPPCCLAGHFRRCCLASPLTPIGTHRG</sequence>
<dbReference type="Proteomes" id="UP000008022">
    <property type="component" value="Unassembled WGS sequence"/>
</dbReference>
<evidence type="ECO:0000313" key="2">
    <source>
        <dbReference type="Proteomes" id="UP000008022"/>
    </source>
</evidence>
<dbReference type="Gramene" id="ORUFI05G18830.1">
    <property type="protein sequence ID" value="ORUFI05G18830.1"/>
    <property type="gene ID" value="ORUFI05G18830"/>
</dbReference>
<accession>A0A0E0PMW9</accession>
<reference evidence="2" key="1">
    <citation type="submission" date="2013-06" db="EMBL/GenBank/DDBJ databases">
        <authorList>
            <person name="Zhao Q."/>
        </authorList>
    </citation>
    <scope>NUCLEOTIDE SEQUENCE</scope>
    <source>
        <strain evidence="2">cv. W1943</strain>
    </source>
</reference>
<reference evidence="1" key="2">
    <citation type="submission" date="2015-06" db="UniProtKB">
        <authorList>
            <consortium name="EnsemblPlants"/>
        </authorList>
    </citation>
    <scope>IDENTIFICATION</scope>
</reference>
<organism evidence="1 2">
    <name type="scientific">Oryza rufipogon</name>
    <name type="common">Brownbeard rice</name>
    <name type="synonym">Asian wild rice</name>
    <dbReference type="NCBI Taxonomy" id="4529"/>
    <lineage>
        <taxon>Eukaryota</taxon>
        <taxon>Viridiplantae</taxon>
        <taxon>Streptophyta</taxon>
        <taxon>Embryophyta</taxon>
        <taxon>Tracheophyta</taxon>
        <taxon>Spermatophyta</taxon>
        <taxon>Magnoliopsida</taxon>
        <taxon>Liliopsida</taxon>
        <taxon>Poales</taxon>
        <taxon>Poaceae</taxon>
        <taxon>BOP clade</taxon>
        <taxon>Oryzoideae</taxon>
        <taxon>Oryzeae</taxon>
        <taxon>Oryzinae</taxon>
        <taxon>Oryza</taxon>
    </lineage>
</organism>
<dbReference type="AlphaFoldDB" id="A0A0E0PMW9"/>
<dbReference type="EnsemblPlants" id="ORUFI05G18830.1">
    <property type="protein sequence ID" value="ORUFI05G18830.1"/>
    <property type="gene ID" value="ORUFI05G18830"/>
</dbReference>
<name>A0A0E0PMW9_ORYRU</name>